<sequence length="429" mass="46530">MFYKDKLDSSKDGKFTSIEAKITEEEFPAEPEADSKYAWIITLGSFFLLMVAVGTTNSYGVYLQEYQSVFPETPKSTLTWIGSLQFGGMCFFGVFAGVLVERFDSRWVILSGCVFSGAALLIASACTSPAPLIVTQGILFGASGSCILIPSISMPSQWTEKYRALATGLAVAGGSIGGLWMSFASRAMITDLGYQWSLRISGLLIIGVGLMFSPLMRKRMEIPKRDKIIDFASLTNIKFVILFFASMFAAGGYFAPYYYMPPYVGTVLRESDSWGANISSILNAGSIVGRIVIGFTADYIGPLNALLLSSVISTIAILVIWLPFKSLSTLIVSAVIFGFCSGSLVSLIPVITANLFGIKRLSSNIGLLFISYTIGSFICSPVAGSLLDKYGHGTNYTWTIIYAGLFFGVASILLLILRFSVDRHLLKTI</sequence>
<comment type="caution">
    <text evidence="5">The sequence shown here is derived from an EMBL/GenBank/DDBJ whole genome shotgun (WGS) entry which is preliminary data.</text>
</comment>
<feature type="transmembrane region" description="Helical" evidence="3">
    <location>
        <begin position="107"/>
        <end position="125"/>
    </location>
</feature>
<keyword evidence="3" id="KW-0812">Transmembrane</keyword>
<feature type="transmembrane region" description="Helical" evidence="3">
    <location>
        <begin position="274"/>
        <end position="293"/>
    </location>
</feature>
<feature type="transmembrane region" description="Helical" evidence="3">
    <location>
        <begin position="365"/>
        <end position="384"/>
    </location>
</feature>
<dbReference type="PROSITE" id="PS50850">
    <property type="entry name" value="MFS"/>
    <property type="match status" value="1"/>
</dbReference>
<dbReference type="AlphaFoldDB" id="A0A9W8IAF5"/>
<feature type="transmembrane region" description="Helical" evidence="3">
    <location>
        <begin position="237"/>
        <end position="259"/>
    </location>
</feature>
<name>A0A9W8IAF5_9FUNG</name>
<evidence type="ECO:0000313" key="6">
    <source>
        <dbReference type="Proteomes" id="UP001139887"/>
    </source>
</evidence>
<feature type="transmembrane region" description="Helical" evidence="3">
    <location>
        <begin position="396"/>
        <end position="417"/>
    </location>
</feature>
<feature type="transmembrane region" description="Helical" evidence="3">
    <location>
        <begin position="305"/>
        <end position="324"/>
    </location>
</feature>
<dbReference type="GO" id="GO:0016020">
    <property type="term" value="C:membrane"/>
    <property type="evidence" value="ECO:0007669"/>
    <property type="project" value="UniProtKB-SubCell"/>
</dbReference>
<feature type="transmembrane region" description="Helical" evidence="3">
    <location>
        <begin position="131"/>
        <end position="152"/>
    </location>
</feature>
<dbReference type="GO" id="GO:0022857">
    <property type="term" value="F:transmembrane transporter activity"/>
    <property type="evidence" value="ECO:0007669"/>
    <property type="project" value="InterPro"/>
</dbReference>
<feature type="domain" description="Major facilitator superfamily (MFS) profile" evidence="4">
    <location>
        <begin position="38"/>
        <end position="422"/>
    </location>
</feature>
<dbReference type="CDD" id="cd17352">
    <property type="entry name" value="MFS_MCT_SLC16"/>
    <property type="match status" value="1"/>
</dbReference>
<evidence type="ECO:0000313" key="5">
    <source>
        <dbReference type="EMBL" id="KAJ2852001.1"/>
    </source>
</evidence>
<dbReference type="InterPro" id="IPR020846">
    <property type="entry name" value="MFS_dom"/>
</dbReference>
<dbReference type="SUPFAM" id="SSF103473">
    <property type="entry name" value="MFS general substrate transporter"/>
    <property type="match status" value="1"/>
</dbReference>
<dbReference type="PANTHER" id="PTHR11360">
    <property type="entry name" value="MONOCARBOXYLATE TRANSPORTER"/>
    <property type="match status" value="1"/>
</dbReference>
<dbReference type="Pfam" id="PF07690">
    <property type="entry name" value="MFS_1"/>
    <property type="match status" value="1"/>
</dbReference>
<feature type="transmembrane region" description="Helical" evidence="3">
    <location>
        <begin position="80"/>
        <end position="100"/>
    </location>
</feature>
<dbReference type="InterPro" id="IPR036259">
    <property type="entry name" value="MFS_trans_sf"/>
</dbReference>
<dbReference type="Proteomes" id="UP001139887">
    <property type="component" value="Unassembled WGS sequence"/>
</dbReference>
<protein>
    <recommendedName>
        <fullName evidence="4">Major facilitator superfamily (MFS) profile domain-containing protein</fullName>
    </recommendedName>
</protein>
<feature type="transmembrane region" description="Helical" evidence="3">
    <location>
        <begin position="196"/>
        <end position="216"/>
    </location>
</feature>
<gene>
    <name evidence="5" type="ORF">IWW36_000580</name>
</gene>
<evidence type="ECO:0000256" key="1">
    <source>
        <dbReference type="ARBA" id="ARBA00004141"/>
    </source>
</evidence>
<feature type="transmembrane region" description="Helical" evidence="3">
    <location>
        <begin position="37"/>
        <end position="60"/>
    </location>
</feature>
<proteinExistence type="inferred from homology"/>
<dbReference type="InterPro" id="IPR050327">
    <property type="entry name" value="Proton-linked_MCT"/>
</dbReference>
<dbReference type="InterPro" id="IPR011701">
    <property type="entry name" value="MFS"/>
</dbReference>
<dbReference type="PANTHER" id="PTHR11360:SF284">
    <property type="entry name" value="EG:103B4.3 PROTEIN-RELATED"/>
    <property type="match status" value="1"/>
</dbReference>
<keyword evidence="6" id="KW-1185">Reference proteome</keyword>
<accession>A0A9W8IAF5</accession>
<dbReference type="OrthoDB" id="2213137at2759"/>
<dbReference type="EMBL" id="JANBUW010000006">
    <property type="protein sequence ID" value="KAJ2852001.1"/>
    <property type="molecule type" value="Genomic_DNA"/>
</dbReference>
<organism evidence="5 6">
    <name type="scientific">Coemansia brasiliensis</name>
    <dbReference type="NCBI Taxonomy" id="2650707"/>
    <lineage>
        <taxon>Eukaryota</taxon>
        <taxon>Fungi</taxon>
        <taxon>Fungi incertae sedis</taxon>
        <taxon>Zoopagomycota</taxon>
        <taxon>Kickxellomycotina</taxon>
        <taxon>Kickxellomycetes</taxon>
        <taxon>Kickxellales</taxon>
        <taxon>Kickxellaceae</taxon>
        <taxon>Coemansia</taxon>
    </lineage>
</organism>
<comment type="subcellular location">
    <subcellularLocation>
        <location evidence="1">Membrane</location>
        <topology evidence="1">Multi-pass membrane protein</topology>
    </subcellularLocation>
</comment>
<evidence type="ECO:0000256" key="3">
    <source>
        <dbReference type="SAM" id="Phobius"/>
    </source>
</evidence>
<feature type="transmembrane region" description="Helical" evidence="3">
    <location>
        <begin position="330"/>
        <end position="353"/>
    </location>
</feature>
<keyword evidence="3" id="KW-0472">Membrane</keyword>
<feature type="transmembrane region" description="Helical" evidence="3">
    <location>
        <begin position="164"/>
        <end position="184"/>
    </location>
</feature>
<comment type="similarity">
    <text evidence="2">Belongs to the major facilitator superfamily. Monocarboxylate porter (TC 2.A.1.13) family.</text>
</comment>
<evidence type="ECO:0000259" key="4">
    <source>
        <dbReference type="PROSITE" id="PS50850"/>
    </source>
</evidence>
<keyword evidence="3" id="KW-1133">Transmembrane helix</keyword>
<dbReference type="Gene3D" id="1.20.1250.20">
    <property type="entry name" value="MFS general substrate transporter like domains"/>
    <property type="match status" value="2"/>
</dbReference>
<reference evidence="5" key="1">
    <citation type="submission" date="2022-07" db="EMBL/GenBank/DDBJ databases">
        <title>Phylogenomic reconstructions and comparative analyses of Kickxellomycotina fungi.</title>
        <authorList>
            <person name="Reynolds N.K."/>
            <person name="Stajich J.E."/>
            <person name="Barry K."/>
            <person name="Grigoriev I.V."/>
            <person name="Crous P."/>
            <person name="Smith M.E."/>
        </authorList>
    </citation>
    <scope>NUCLEOTIDE SEQUENCE</scope>
    <source>
        <strain evidence="5">NRRL 1566</strain>
    </source>
</reference>
<evidence type="ECO:0000256" key="2">
    <source>
        <dbReference type="ARBA" id="ARBA00006727"/>
    </source>
</evidence>